<dbReference type="PROSITE" id="PS50016">
    <property type="entry name" value="ZF_PHD_2"/>
    <property type="match status" value="1"/>
</dbReference>
<evidence type="ECO:0000256" key="10">
    <source>
        <dbReference type="PROSITE-ProRule" id="PRU00146"/>
    </source>
</evidence>
<evidence type="ECO:0000256" key="2">
    <source>
        <dbReference type="ARBA" id="ARBA00022723"/>
    </source>
</evidence>
<name>A0A0K2TRH5_LEPSM</name>
<keyword evidence="7" id="KW-0804">Transcription</keyword>
<keyword evidence="11" id="KW-0175">Coiled coil</keyword>
<keyword evidence="5" id="KW-0805">Transcription regulation</keyword>
<evidence type="ECO:0000256" key="1">
    <source>
        <dbReference type="ARBA" id="ARBA00004123"/>
    </source>
</evidence>
<evidence type="ECO:0000256" key="7">
    <source>
        <dbReference type="ARBA" id="ARBA00023163"/>
    </source>
</evidence>
<dbReference type="InterPro" id="IPR037869">
    <property type="entry name" value="Spp1/CFP1"/>
</dbReference>
<evidence type="ECO:0000259" key="13">
    <source>
        <dbReference type="PROSITE" id="PS50016"/>
    </source>
</evidence>
<evidence type="ECO:0000256" key="5">
    <source>
        <dbReference type="ARBA" id="ARBA00023015"/>
    </source>
</evidence>
<reference evidence="14" key="1">
    <citation type="submission" date="2014-05" db="EMBL/GenBank/DDBJ databases">
        <authorList>
            <person name="Chronopoulou M."/>
        </authorList>
    </citation>
    <scope>NUCLEOTIDE SEQUENCE</scope>
    <source>
        <tissue evidence="14">Whole organism</tissue>
    </source>
</reference>
<dbReference type="SMART" id="SM00249">
    <property type="entry name" value="PHD"/>
    <property type="match status" value="1"/>
</dbReference>
<evidence type="ECO:0000313" key="14">
    <source>
        <dbReference type="EMBL" id="CDW28390.1"/>
    </source>
</evidence>
<evidence type="ECO:0000256" key="12">
    <source>
        <dbReference type="SAM" id="MobiDB-lite"/>
    </source>
</evidence>
<dbReference type="AlphaFoldDB" id="A0A0K2TRH5"/>
<dbReference type="InterPro" id="IPR013083">
    <property type="entry name" value="Znf_RING/FYVE/PHD"/>
</dbReference>
<sequence>MSDLSSRKRVLSSSSSTSSASSTSSPSSSHSTSSSSSSGSSSAGSDDEGKTLYCICQSKSTNGFMIGCDKCEEWYHGTCVKITEGSSKSILKYFCPPCRERNPKLKIKYKKILENDKPPPPSKTNKTQTKESDDDLWTPSQSDAPVKKYPFKESSKTTKNKTIKKKPSSKGESANLKRRKRSNSETSVDESHTSYGVSLKDPNRQCLANCTNTARIGSKYCSDQCGINLASLRIYQTLPDRIREWNLTPCLAEKNNLKELETIHAKQDAIKKRLEELGEEFRELEDLIDTGKKLSIVEKDDDEEDSNEMTIHCVTCGQSVSASSAIRHMERCYNRFESQTSFASKFKTQIFDRRMFCDYYNPKEESYCKRLQVLCPEHNRDPIPSDNEVCGYPIESKLLSNDNVEYCRSAKKRCQQHFSWEKLRRAVIDMERVRQWMKVDELFERERQVRAAMTSRAGVLGLMLHSTYNHELEERWQAQRAAAVAAQQRKITNKSK</sequence>
<keyword evidence="2" id="KW-0479">Metal-binding</keyword>
<dbReference type="EMBL" id="HACA01011029">
    <property type="protein sequence ID" value="CDW28390.1"/>
    <property type="molecule type" value="Transcribed_RNA"/>
</dbReference>
<feature type="compositionally biased region" description="Basic residues" evidence="12">
    <location>
        <begin position="158"/>
        <end position="168"/>
    </location>
</feature>
<accession>A0A0K2TRH5</accession>
<dbReference type="InterPro" id="IPR001965">
    <property type="entry name" value="Znf_PHD"/>
</dbReference>
<organism evidence="14">
    <name type="scientific">Lepeophtheirus salmonis</name>
    <name type="common">Salmon louse</name>
    <name type="synonym">Caligus salmonis</name>
    <dbReference type="NCBI Taxonomy" id="72036"/>
    <lineage>
        <taxon>Eukaryota</taxon>
        <taxon>Metazoa</taxon>
        <taxon>Ecdysozoa</taxon>
        <taxon>Arthropoda</taxon>
        <taxon>Crustacea</taxon>
        <taxon>Multicrustacea</taxon>
        <taxon>Hexanauplia</taxon>
        <taxon>Copepoda</taxon>
        <taxon>Siphonostomatoida</taxon>
        <taxon>Caligidae</taxon>
        <taxon>Lepeophtheirus</taxon>
    </lineage>
</organism>
<dbReference type="Gene3D" id="3.30.40.10">
    <property type="entry name" value="Zinc/RING finger domain, C3HC4 (zinc finger)"/>
    <property type="match status" value="1"/>
</dbReference>
<evidence type="ECO:0000256" key="4">
    <source>
        <dbReference type="ARBA" id="ARBA00022833"/>
    </source>
</evidence>
<keyword evidence="8" id="KW-0539">Nucleus</keyword>
<dbReference type="SUPFAM" id="SSF57903">
    <property type="entry name" value="FYVE/PHD zinc finger"/>
    <property type="match status" value="1"/>
</dbReference>
<dbReference type="GO" id="GO:0045893">
    <property type="term" value="P:positive regulation of DNA-templated transcription"/>
    <property type="evidence" value="ECO:0007669"/>
    <property type="project" value="TreeGrafter"/>
</dbReference>
<dbReference type="InterPro" id="IPR019786">
    <property type="entry name" value="Zinc_finger_PHD-type_CS"/>
</dbReference>
<dbReference type="InterPro" id="IPR022056">
    <property type="entry name" value="CpG-bd_C"/>
</dbReference>
<feature type="compositionally biased region" description="Low complexity" evidence="12">
    <location>
        <begin position="12"/>
        <end position="44"/>
    </location>
</feature>
<evidence type="ECO:0000256" key="9">
    <source>
        <dbReference type="ARBA" id="ARBA00023828"/>
    </source>
</evidence>
<protein>
    <recommendedName>
        <fullName evidence="9">CXXC-type zinc finger protein 1</fullName>
    </recommendedName>
</protein>
<feature type="coiled-coil region" evidence="11">
    <location>
        <begin position="260"/>
        <end position="294"/>
    </location>
</feature>
<keyword evidence="4" id="KW-0862">Zinc</keyword>
<dbReference type="InterPro" id="IPR019787">
    <property type="entry name" value="Znf_PHD-finger"/>
</dbReference>
<evidence type="ECO:0000256" key="11">
    <source>
        <dbReference type="SAM" id="Coils"/>
    </source>
</evidence>
<evidence type="ECO:0000256" key="6">
    <source>
        <dbReference type="ARBA" id="ARBA00023125"/>
    </source>
</evidence>
<keyword evidence="6" id="KW-0238">DNA-binding</keyword>
<dbReference type="PROSITE" id="PS01359">
    <property type="entry name" value="ZF_PHD_1"/>
    <property type="match status" value="1"/>
</dbReference>
<feature type="region of interest" description="Disordered" evidence="12">
    <location>
        <begin position="1"/>
        <end position="48"/>
    </location>
</feature>
<dbReference type="OrthoDB" id="419183at2759"/>
<dbReference type="PANTHER" id="PTHR46174:SF1">
    <property type="entry name" value="CXXC-TYPE ZINC FINGER PROTEIN 1"/>
    <property type="match status" value="1"/>
</dbReference>
<comment type="subcellular location">
    <subcellularLocation>
        <location evidence="1">Nucleus</location>
    </subcellularLocation>
</comment>
<dbReference type="Pfam" id="PF00628">
    <property type="entry name" value="PHD"/>
    <property type="match status" value="1"/>
</dbReference>
<dbReference type="Pfam" id="PF12269">
    <property type="entry name" value="CpG_bind_C"/>
    <property type="match status" value="1"/>
</dbReference>
<dbReference type="PANTHER" id="PTHR46174">
    <property type="entry name" value="CXXC-TYPE ZINC FINGER PROTEIN 1"/>
    <property type="match status" value="1"/>
</dbReference>
<dbReference type="GO" id="GO:0008270">
    <property type="term" value="F:zinc ion binding"/>
    <property type="evidence" value="ECO:0007669"/>
    <property type="project" value="UniProtKB-KW"/>
</dbReference>
<feature type="region of interest" description="Disordered" evidence="12">
    <location>
        <begin position="111"/>
        <end position="198"/>
    </location>
</feature>
<dbReference type="InterPro" id="IPR011011">
    <property type="entry name" value="Znf_FYVE_PHD"/>
</dbReference>
<feature type="domain" description="PHD-type" evidence="13">
    <location>
        <begin position="51"/>
        <end position="101"/>
    </location>
</feature>
<evidence type="ECO:0000256" key="3">
    <source>
        <dbReference type="ARBA" id="ARBA00022771"/>
    </source>
</evidence>
<dbReference type="GO" id="GO:0003677">
    <property type="term" value="F:DNA binding"/>
    <property type="evidence" value="ECO:0007669"/>
    <property type="project" value="UniProtKB-KW"/>
</dbReference>
<keyword evidence="3 10" id="KW-0863">Zinc-finger</keyword>
<evidence type="ECO:0000256" key="8">
    <source>
        <dbReference type="ARBA" id="ARBA00023242"/>
    </source>
</evidence>
<dbReference type="GO" id="GO:0048188">
    <property type="term" value="C:Set1C/COMPASS complex"/>
    <property type="evidence" value="ECO:0007669"/>
    <property type="project" value="InterPro"/>
</dbReference>
<proteinExistence type="predicted"/>